<organism evidence="6 7">
    <name type="scientific">Elysia marginata</name>
    <dbReference type="NCBI Taxonomy" id="1093978"/>
    <lineage>
        <taxon>Eukaryota</taxon>
        <taxon>Metazoa</taxon>
        <taxon>Spiralia</taxon>
        <taxon>Lophotrochozoa</taxon>
        <taxon>Mollusca</taxon>
        <taxon>Gastropoda</taxon>
        <taxon>Heterobranchia</taxon>
        <taxon>Euthyneura</taxon>
        <taxon>Panpulmonata</taxon>
        <taxon>Sacoglossa</taxon>
        <taxon>Placobranchoidea</taxon>
        <taxon>Plakobranchidae</taxon>
        <taxon>Elysia</taxon>
    </lineage>
</organism>
<evidence type="ECO:0000256" key="3">
    <source>
        <dbReference type="ARBA" id="ARBA00023125"/>
    </source>
</evidence>
<accession>A0AAV4EY07</accession>
<dbReference type="SMART" id="SM00343">
    <property type="entry name" value="ZnF_C2HC"/>
    <property type="match status" value="2"/>
</dbReference>
<dbReference type="PANTHER" id="PTHR37984">
    <property type="entry name" value="PROTEIN CBG26694"/>
    <property type="match status" value="1"/>
</dbReference>
<keyword evidence="7" id="KW-1185">Reference proteome</keyword>
<dbReference type="Gene3D" id="4.10.60.10">
    <property type="entry name" value="Zinc finger, CCHC-type"/>
    <property type="match status" value="1"/>
</dbReference>
<dbReference type="InterPro" id="IPR050951">
    <property type="entry name" value="Retrovirus_Pol_polyprotein"/>
</dbReference>
<dbReference type="EMBL" id="BMAT01003951">
    <property type="protein sequence ID" value="GFR65426.1"/>
    <property type="molecule type" value="Genomic_DNA"/>
</dbReference>
<evidence type="ECO:0000313" key="7">
    <source>
        <dbReference type="Proteomes" id="UP000762676"/>
    </source>
</evidence>
<protein>
    <submittedName>
        <fullName evidence="6">Retrovirus-related Pol polyprotein from transposon 297</fullName>
    </submittedName>
</protein>
<feature type="domain" description="CCHC-type" evidence="5">
    <location>
        <begin position="58"/>
        <end position="74"/>
    </location>
</feature>
<sequence length="482" mass="54425">MGAGIEMKAVKQDKSELQYKSRIGPPRNQPPSSSYKRQPCRNCGRLHGENDCPARGKSCYYCKSLNHFSKMCRKLQYQQRKLHAVSTDDDPVEENQDDFEYPSFATLQVKPIQLTQNNEAFATIIVTLPDLHKKAQLRGKIDTGAQGNALPLRLFKQMFPKHVDKDGLPLKDKITPSNVKLAAYGGFNVQHFGTISMYCCHKGKRERTTFYITEDNGDAIFGLPTAQNLKLVTINCQIKNYAREMNKENILQDYSDCFDVIGKFQGQYHIATDTTVPPVIASKLTAPLRELLSKSSVFQWTGSHQDAFDKIKCAISDQVTLAYFDVKKPITLQVDASLQGLGATILQGGQPVAFASKALPDEETRYANIERELLAVVYGCERFHTYLYGQSFIVESDHKPLESIHLKHLTSAPPRLQRMLLRLHPYDLRIVYKPGQDVSVADALSRLSPEEKPPIFAEQVRIHTILSQFSESIIQRIQEETA</sequence>
<keyword evidence="2" id="KW-0064">Aspartyl protease</keyword>
<dbReference type="InterPro" id="IPR041577">
    <property type="entry name" value="RT_RNaseH_2"/>
</dbReference>
<dbReference type="CDD" id="cd09274">
    <property type="entry name" value="RNase_HI_RT_Ty3"/>
    <property type="match status" value="1"/>
</dbReference>
<reference evidence="6 7" key="1">
    <citation type="journal article" date="2021" name="Elife">
        <title>Chloroplast acquisition without the gene transfer in kleptoplastic sea slugs, Plakobranchus ocellatus.</title>
        <authorList>
            <person name="Maeda T."/>
            <person name="Takahashi S."/>
            <person name="Yoshida T."/>
            <person name="Shimamura S."/>
            <person name="Takaki Y."/>
            <person name="Nagai Y."/>
            <person name="Toyoda A."/>
            <person name="Suzuki Y."/>
            <person name="Arimoto A."/>
            <person name="Ishii H."/>
            <person name="Satoh N."/>
            <person name="Nishiyama T."/>
            <person name="Hasebe M."/>
            <person name="Maruyama T."/>
            <person name="Minagawa J."/>
            <person name="Obokata J."/>
            <person name="Shigenobu S."/>
        </authorList>
    </citation>
    <scope>NUCLEOTIDE SEQUENCE [LARGE SCALE GENOMIC DNA]</scope>
</reference>
<dbReference type="GO" id="GO:0008270">
    <property type="term" value="F:zinc ion binding"/>
    <property type="evidence" value="ECO:0007669"/>
    <property type="project" value="InterPro"/>
</dbReference>
<dbReference type="GO" id="GO:0003677">
    <property type="term" value="F:DNA binding"/>
    <property type="evidence" value="ECO:0007669"/>
    <property type="project" value="UniProtKB-KW"/>
</dbReference>
<dbReference type="InterPro" id="IPR043128">
    <property type="entry name" value="Rev_trsase/Diguanyl_cyclase"/>
</dbReference>
<name>A0AAV4EY07_9GAST</name>
<keyword evidence="3" id="KW-0238">DNA-binding</keyword>
<keyword evidence="2" id="KW-0378">Hydrolase</keyword>
<dbReference type="InterPro" id="IPR001878">
    <property type="entry name" value="Znf_CCHC"/>
</dbReference>
<dbReference type="AlphaFoldDB" id="A0AAV4EY07"/>
<evidence type="ECO:0000259" key="5">
    <source>
        <dbReference type="SMART" id="SM00343"/>
    </source>
</evidence>
<keyword evidence="1" id="KW-0645">Protease</keyword>
<dbReference type="FunFam" id="3.10.20.370:FF:000001">
    <property type="entry name" value="Retrovirus-related Pol polyprotein from transposon 17.6-like protein"/>
    <property type="match status" value="1"/>
</dbReference>
<evidence type="ECO:0000256" key="2">
    <source>
        <dbReference type="ARBA" id="ARBA00022750"/>
    </source>
</evidence>
<dbReference type="Proteomes" id="UP000762676">
    <property type="component" value="Unassembled WGS sequence"/>
</dbReference>
<feature type="domain" description="CCHC-type" evidence="5">
    <location>
        <begin position="39"/>
        <end position="54"/>
    </location>
</feature>
<dbReference type="Pfam" id="PF17919">
    <property type="entry name" value="RT_RNaseH_2"/>
    <property type="match status" value="1"/>
</dbReference>
<evidence type="ECO:0000256" key="1">
    <source>
        <dbReference type="ARBA" id="ARBA00022670"/>
    </source>
</evidence>
<dbReference type="PANTHER" id="PTHR37984:SF7">
    <property type="entry name" value="INTEGRASE CATALYTIC DOMAIN-CONTAINING PROTEIN"/>
    <property type="match status" value="1"/>
</dbReference>
<feature type="region of interest" description="Disordered" evidence="4">
    <location>
        <begin position="1"/>
        <end position="38"/>
    </location>
</feature>
<evidence type="ECO:0000313" key="6">
    <source>
        <dbReference type="EMBL" id="GFR65426.1"/>
    </source>
</evidence>
<dbReference type="SUPFAM" id="SSF56672">
    <property type="entry name" value="DNA/RNA polymerases"/>
    <property type="match status" value="1"/>
</dbReference>
<dbReference type="SUPFAM" id="SSF57756">
    <property type="entry name" value="Retrovirus zinc finger-like domains"/>
    <property type="match status" value="1"/>
</dbReference>
<feature type="compositionally biased region" description="Basic and acidic residues" evidence="4">
    <location>
        <begin position="8"/>
        <end position="19"/>
    </location>
</feature>
<proteinExistence type="predicted"/>
<dbReference type="GO" id="GO:0006508">
    <property type="term" value="P:proteolysis"/>
    <property type="evidence" value="ECO:0007669"/>
    <property type="project" value="UniProtKB-KW"/>
</dbReference>
<evidence type="ECO:0000256" key="4">
    <source>
        <dbReference type="SAM" id="MobiDB-lite"/>
    </source>
</evidence>
<dbReference type="CDD" id="cd05481">
    <property type="entry name" value="retropepsin_like_LTR_1"/>
    <property type="match status" value="1"/>
</dbReference>
<comment type="caution">
    <text evidence="6">The sequence shown here is derived from an EMBL/GenBank/DDBJ whole genome shotgun (WGS) entry which is preliminary data.</text>
</comment>
<dbReference type="Gene3D" id="3.30.70.270">
    <property type="match status" value="1"/>
</dbReference>
<dbReference type="InterPro" id="IPR036875">
    <property type="entry name" value="Znf_CCHC_sf"/>
</dbReference>
<dbReference type="InterPro" id="IPR043502">
    <property type="entry name" value="DNA/RNA_pol_sf"/>
</dbReference>
<gene>
    <name evidence="6" type="ORF">ElyMa_001947200</name>
</gene>
<dbReference type="GO" id="GO:0004190">
    <property type="term" value="F:aspartic-type endopeptidase activity"/>
    <property type="evidence" value="ECO:0007669"/>
    <property type="project" value="UniProtKB-KW"/>
</dbReference>